<dbReference type="Pfam" id="PF01177">
    <property type="entry name" value="Asp_Glu_race"/>
    <property type="match status" value="1"/>
</dbReference>
<name>A0A3D9USY8_9MICO</name>
<dbReference type="InterPro" id="IPR015942">
    <property type="entry name" value="Asp/Glu/hydantoin_racemase"/>
</dbReference>
<dbReference type="AlphaFoldDB" id="A0A3D9USY8"/>
<reference evidence="1 2" key="1">
    <citation type="submission" date="2018-08" db="EMBL/GenBank/DDBJ databases">
        <title>Sequencing the genomes of 1000 actinobacteria strains.</title>
        <authorList>
            <person name="Klenk H.-P."/>
        </authorList>
    </citation>
    <scope>NUCLEOTIDE SEQUENCE [LARGE SCALE GENOMIC DNA]</scope>
    <source>
        <strain evidence="1 2">DSM 22967</strain>
    </source>
</reference>
<comment type="caution">
    <text evidence="1">The sequence shown here is derived from an EMBL/GenBank/DDBJ whole genome shotgun (WGS) entry which is preliminary data.</text>
</comment>
<dbReference type="Proteomes" id="UP000256253">
    <property type="component" value="Unassembled WGS sequence"/>
</dbReference>
<keyword evidence="2" id="KW-1185">Reference proteome</keyword>
<gene>
    <name evidence="1" type="ORF">DFJ65_2142</name>
</gene>
<evidence type="ECO:0000313" key="1">
    <source>
        <dbReference type="EMBL" id="REF31100.1"/>
    </source>
</evidence>
<dbReference type="GO" id="GO:0047661">
    <property type="term" value="F:amino-acid racemase activity"/>
    <property type="evidence" value="ECO:0007669"/>
    <property type="project" value="InterPro"/>
</dbReference>
<proteinExistence type="predicted"/>
<organism evidence="1 2">
    <name type="scientific">Calidifontibacter indicus</name>
    <dbReference type="NCBI Taxonomy" id="419650"/>
    <lineage>
        <taxon>Bacteria</taxon>
        <taxon>Bacillati</taxon>
        <taxon>Actinomycetota</taxon>
        <taxon>Actinomycetes</taxon>
        <taxon>Micrococcales</taxon>
        <taxon>Dermacoccaceae</taxon>
        <taxon>Calidifontibacter</taxon>
    </lineage>
</organism>
<evidence type="ECO:0008006" key="3">
    <source>
        <dbReference type="Google" id="ProtNLM"/>
    </source>
</evidence>
<protein>
    <recommendedName>
        <fullName evidence="3">Asp/Glu/hydantoin racemase</fullName>
    </recommendedName>
</protein>
<accession>A0A3D9USY8</accession>
<sequence length="211" mass="22221">MTGPGFLHTSPVHPATFDRLLARRRPGVQALHVVDEKLLVDARNHGPDAVAERVAQHLTALVGQGATVVCCTCSTIGDTAERARADVPVFRVDRPMAARAVRCGPRVGVVAALESTLEPTAALLRQEAESAGQEVRIEQLIADGAWGRFEDGDEPGYLASVVHTARRLADDVDILILAQASMAGAEPLLADLAIPVLSSPGPAVQHLLGLT</sequence>
<evidence type="ECO:0000313" key="2">
    <source>
        <dbReference type="Proteomes" id="UP000256253"/>
    </source>
</evidence>
<dbReference type="EMBL" id="QTUA01000001">
    <property type="protein sequence ID" value="REF31100.1"/>
    <property type="molecule type" value="Genomic_DNA"/>
</dbReference>